<dbReference type="GO" id="GO:0042542">
    <property type="term" value="P:response to hydrogen peroxide"/>
    <property type="evidence" value="ECO:0007669"/>
    <property type="project" value="TreeGrafter"/>
</dbReference>
<evidence type="ECO:0000313" key="14">
    <source>
        <dbReference type="EMBL" id="GEK84734.1"/>
    </source>
</evidence>
<dbReference type="Gene3D" id="2.40.180.10">
    <property type="entry name" value="Catalase core domain"/>
    <property type="match status" value="1"/>
</dbReference>
<dbReference type="InterPro" id="IPR010582">
    <property type="entry name" value="Catalase_immune_responsive"/>
</dbReference>
<feature type="active site" evidence="9">
    <location>
        <position position="56"/>
    </location>
</feature>
<evidence type="ECO:0000256" key="1">
    <source>
        <dbReference type="ARBA" id="ARBA00005329"/>
    </source>
</evidence>
<comment type="similarity">
    <text evidence="1 11">Belongs to the catalase family.</text>
</comment>
<dbReference type="InterPro" id="IPR024708">
    <property type="entry name" value="Catalase_AS"/>
</dbReference>
<protein>
    <recommendedName>
        <fullName evidence="11">Catalase</fullName>
        <ecNumber evidence="11">1.11.1.6</ecNumber>
    </recommendedName>
</protein>
<reference evidence="15 17" key="2">
    <citation type="submission" date="2020-07" db="EMBL/GenBank/DDBJ databases">
        <title>Sequencing the genomes of 1000 actinobacteria strains.</title>
        <authorList>
            <person name="Klenk H.-P."/>
        </authorList>
    </citation>
    <scope>NUCLEOTIDE SEQUENCE [LARGE SCALE GENOMIC DNA]</scope>
    <source>
        <strain evidence="15 17">DSM 10309</strain>
    </source>
</reference>
<evidence type="ECO:0000256" key="4">
    <source>
        <dbReference type="ARBA" id="ARBA00022723"/>
    </source>
</evidence>
<comment type="caution">
    <text evidence="15">The sequence shown here is derived from an EMBL/GenBank/DDBJ whole genome shotgun (WGS) entry which is preliminary data.</text>
</comment>
<dbReference type="GO" id="GO:0042744">
    <property type="term" value="P:hydrogen peroxide catabolic process"/>
    <property type="evidence" value="ECO:0007669"/>
    <property type="project" value="UniProtKB-KW"/>
</dbReference>
<keyword evidence="5 11" id="KW-0560">Oxidoreductase</keyword>
<feature type="domain" description="Catalase core" evidence="13">
    <location>
        <begin position="9"/>
        <end position="392"/>
    </location>
</feature>
<dbReference type="InterPro" id="IPR002226">
    <property type="entry name" value="Catalase_haem_BS"/>
</dbReference>
<feature type="region of interest" description="Disordered" evidence="12">
    <location>
        <begin position="481"/>
        <end position="500"/>
    </location>
</feature>
<evidence type="ECO:0000259" key="13">
    <source>
        <dbReference type="SMART" id="SM01060"/>
    </source>
</evidence>
<feature type="active site" evidence="9">
    <location>
        <position position="128"/>
    </location>
</feature>
<evidence type="ECO:0000313" key="15">
    <source>
        <dbReference type="EMBL" id="MBA8814155.1"/>
    </source>
</evidence>
<accession>A0A7W3PJ87</accession>
<dbReference type="GO" id="GO:0004096">
    <property type="term" value="F:catalase activity"/>
    <property type="evidence" value="ECO:0007669"/>
    <property type="project" value="UniProtKB-EC"/>
</dbReference>
<gene>
    <name evidence="15" type="ORF">FB463_002421</name>
    <name evidence="14" type="ORF">FFA01_30430</name>
</gene>
<evidence type="ECO:0000256" key="8">
    <source>
        <dbReference type="ARBA" id="ARBA00049254"/>
    </source>
</evidence>
<dbReference type="EMBL" id="BJUV01000055">
    <property type="protein sequence ID" value="GEK84734.1"/>
    <property type="molecule type" value="Genomic_DNA"/>
</dbReference>
<feature type="binding site" description="axial binding residue" evidence="10">
    <location>
        <position position="338"/>
    </location>
    <ligand>
        <name>heme</name>
        <dbReference type="ChEBI" id="CHEBI:30413"/>
    </ligand>
    <ligandPart>
        <name>Fe</name>
        <dbReference type="ChEBI" id="CHEBI:18248"/>
    </ligandPart>
</feature>
<keyword evidence="3 10" id="KW-0349">Heme</keyword>
<evidence type="ECO:0000313" key="16">
    <source>
        <dbReference type="Proteomes" id="UP000321154"/>
    </source>
</evidence>
<dbReference type="SUPFAM" id="SSF56634">
    <property type="entry name" value="Heme-dependent catalase-like"/>
    <property type="match status" value="1"/>
</dbReference>
<dbReference type="GO" id="GO:0005737">
    <property type="term" value="C:cytoplasm"/>
    <property type="evidence" value="ECO:0007669"/>
    <property type="project" value="TreeGrafter"/>
</dbReference>
<evidence type="ECO:0000256" key="11">
    <source>
        <dbReference type="RuleBase" id="RU000498"/>
    </source>
</evidence>
<dbReference type="OrthoDB" id="3169619at2"/>
<dbReference type="InterPro" id="IPR024711">
    <property type="entry name" value="Catalase_clade1/3"/>
</dbReference>
<evidence type="ECO:0000256" key="2">
    <source>
        <dbReference type="ARBA" id="ARBA00022559"/>
    </source>
</evidence>
<dbReference type="PROSITE" id="PS51402">
    <property type="entry name" value="CATALASE_3"/>
    <property type="match status" value="1"/>
</dbReference>
<reference evidence="14 16" key="1">
    <citation type="submission" date="2019-07" db="EMBL/GenBank/DDBJ databases">
        <title>Whole genome shotgun sequence of Frigoribacterium faeni NBRC 103066.</title>
        <authorList>
            <person name="Hosoyama A."/>
            <person name="Uohara A."/>
            <person name="Ohji S."/>
            <person name="Ichikawa N."/>
        </authorList>
    </citation>
    <scope>NUCLEOTIDE SEQUENCE [LARGE SCALE GENOMIC DNA]</scope>
    <source>
        <strain evidence="14 16">NBRC 103066</strain>
    </source>
</reference>
<dbReference type="InterPro" id="IPR020835">
    <property type="entry name" value="Catalase_sf"/>
</dbReference>
<comment type="cofactor">
    <cofactor evidence="10">
        <name>heme</name>
        <dbReference type="ChEBI" id="CHEBI:30413"/>
    </cofactor>
</comment>
<dbReference type="PANTHER" id="PTHR11465">
    <property type="entry name" value="CATALASE"/>
    <property type="match status" value="1"/>
</dbReference>
<dbReference type="InterPro" id="IPR040333">
    <property type="entry name" value="Catalase_3"/>
</dbReference>
<dbReference type="Proteomes" id="UP000321154">
    <property type="component" value="Unassembled WGS sequence"/>
</dbReference>
<keyword evidence="4 10" id="KW-0479">Metal-binding</keyword>
<dbReference type="PROSITE" id="PS00437">
    <property type="entry name" value="CATALASE_1"/>
    <property type="match status" value="1"/>
</dbReference>
<dbReference type="PIRSF" id="PIRSF038928">
    <property type="entry name" value="Catalase_clade1-3"/>
    <property type="match status" value="1"/>
</dbReference>
<dbReference type="AlphaFoldDB" id="A0A7W3PJ87"/>
<dbReference type="CDD" id="cd08156">
    <property type="entry name" value="catalase_clade_3"/>
    <property type="match status" value="1"/>
</dbReference>
<dbReference type="GO" id="GO:0020037">
    <property type="term" value="F:heme binding"/>
    <property type="evidence" value="ECO:0007669"/>
    <property type="project" value="InterPro"/>
</dbReference>
<evidence type="ECO:0000256" key="3">
    <source>
        <dbReference type="ARBA" id="ARBA00022617"/>
    </source>
</evidence>
<evidence type="ECO:0000256" key="9">
    <source>
        <dbReference type="PIRSR" id="PIRSR038928-1"/>
    </source>
</evidence>
<dbReference type="PROSITE" id="PS00438">
    <property type="entry name" value="CATALASE_2"/>
    <property type="match status" value="1"/>
</dbReference>
<dbReference type="Pfam" id="PF00199">
    <property type="entry name" value="Catalase"/>
    <property type="match status" value="1"/>
</dbReference>
<name>A0A7W3PJ87_9MICO</name>
<evidence type="ECO:0000256" key="6">
    <source>
        <dbReference type="ARBA" id="ARBA00023004"/>
    </source>
</evidence>
<proteinExistence type="inferred from homology"/>
<evidence type="ECO:0000256" key="7">
    <source>
        <dbReference type="ARBA" id="ARBA00023324"/>
    </source>
</evidence>
<dbReference type="PRINTS" id="PR00067">
    <property type="entry name" value="CATALASE"/>
</dbReference>
<sequence length="500" mass="55856">MTDEKRVTTTNSGAPVASDEHSQSVGADGAIALHDHYLVEKLAQFNRERIPERVVHAKGGGAFGTFTTTADVSKYTRAALFQPGVETEMLARFSTVAGEQGSPDTWRDPRGFSLKFYTTEGNYDLVGNNTPVFFLRDGIKFPDFIRSQKRLPGTHLRDHDMQWDFWTLSPESAHQVTWLMGDRGLPASWRNMDGFGSHTYQWINAEGERFWVKYHFKTNQGIEILKQEDADRIAGEDADFHIRDLSAAIDREEFPTWTLSVQIMPYEDAATYRFNPFDLTKVWPHSDYPLIEVGTMELNRNPENYFAQIEQAAFAPSNFVPGIAASPDKMLLARIFSYADAHRYRVGTNHAQLPVNAPKSPVHSYSKDGAARFDFQKAEVPVYAPNSLGGAHADPQVAGDTGGWESDGELQRSAATLHPEDDDFGQAGTLVREVMDDEQRDRLVGNIVGHVSKVTRPELRQRVFEYWANVDPTLGLRVRQGVEPSAPGSNEDAETVGVSA</sequence>
<comment type="catalytic activity">
    <reaction evidence="8 11">
        <text>2 H2O2 = O2 + 2 H2O</text>
        <dbReference type="Rhea" id="RHEA:20309"/>
        <dbReference type="ChEBI" id="CHEBI:15377"/>
        <dbReference type="ChEBI" id="CHEBI:15379"/>
        <dbReference type="ChEBI" id="CHEBI:16240"/>
        <dbReference type="EC" id="1.11.1.6"/>
    </reaction>
</comment>
<evidence type="ECO:0000256" key="10">
    <source>
        <dbReference type="PIRSR" id="PIRSR038928-2"/>
    </source>
</evidence>
<keyword evidence="6 10" id="KW-0408">Iron</keyword>
<evidence type="ECO:0000256" key="12">
    <source>
        <dbReference type="SAM" id="MobiDB-lite"/>
    </source>
</evidence>
<keyword evidence="7 11" id="KW-0376">Hydrogen peroxide</keyword>
<evidence type="ECO:0000313" key="17">
    <source>
        <dbReference type="Proteomes" id="UP000522688"/>
    </source>
</evidence>
<organism evidence="15 17">
    <name type="scientific">Frigoribacterium faeni</name>
    <dbReference type="NCBI Taxonomy" id="145483"/>
    <lineage>
        <taxon>Bacteria</taxon>
        <taxon>Bacillati</taxon>
        <taxon>Actinomycetota</taxon>
        <taxon>Actinomycetes</taxon>
        <taxon>Micrococcales</taxon>
        <taxon>Microbacteriaceae</taxon>
        <taxon>Frigoribacterium</taxon>
    </lineage>
</organism>
<dbReference type="Pfam" id="PF06628">
    <property type="entry name" value="Catalase-rel"/>
    <property type="match status" value="1"/>
</dbReference>
<dbReference type="InterPro" id="IPR018028">
    <property type="entry name" value="Catalase"/>
</dbReference>
<dbReference type="PANTHER" id="PTHR11465:SF9">
    <property type="entry name" value="CATALASE"/>
    <property type="match status" value="1"/>
</dbReference>
<evidence type="ECO:0000256" key="5">
    <source>
        <dbReference type="ARBA" id="ARBA00023002"/>
    </source>
</evidence>
<dbReference type="Proteomes" id="UP000522688">
    <property type="component" value="Unassembled WGS sequence"/>
</dbReference>
<dbReference type="InterPro" id="IPR011614">
    <property type="entry name" value="Catalase_core"/>
</dbReference>
<dbReference type="RefSeq" id="WP_146857048.1">
    <property type="nucleotide sequence ID" value="NZ_BAAAHR010000007.1"/>
</dbReference>
<dbReference type="SMART" id="SM01060">
    <property type="entry name" value="Catalase"/>
    <property type="match status" value="1"/>
</dbReference>
<dbReference type="EC" id="1.11.1.6" evidence="11"/>
<keyword evidence="16" id="KW-1185">Reference proteome</keyword>
<keyword evidence="2 11" id="KW-0575">Peroxidase</keyword>
<dbReference type="GO" id="GO:0046872">
    <property type="term" value="F:metal ion binding"/>
    <property type="evidence" value="ECO:0007669"/>
    <property type="project" value="UniProtKB-KW"/>
</dbReference>
<dbReference type="EMBL" id="JACGWW010000003">
    <property type="protein sequence ID" value="MBA8814155.1"/>
    <property type="molecule type" value="Genomic_DNA"/>
</dbReference>
<feature type="region of interest" description="Disordered" evidence="12">
    <location>
        <begin position="1"/>
        <end position="23"/>
    </location>
</feature>
<dbReference type="FunFam" id="2.40.180.10:FF:000001">
    <property type="entry name" value="Catalase"/>
    <property type="match status" value="1"/>
</dbReference>